<evidence type="ECO:0000256" key="1">
    <source>
        <dbReference type="ARBA" id="ARBA00006328"/>
    </source>
</evidence>
<dbReference type="InterPro" id="IPR008030">
    <property type="entry name" value="NmrA-like"/>
</dbReference>
<keyword evidence="5" id="KW-1185">Reference proteome</keyword>
<accession>A0ABT5EM36</accession>
<dbReference type="EMBL" id="JAQNDO010000001">
    <property type="protein sequence ID" value="MDC0742861.1"/>
    <property type="molecule type" value="Genomic_DNA"/>
</dbReference>
<reference evidence="4 5" key="1">
    <citation type="submission" date="2022-11" db="EMBL/GenBank/DDBJ databases">
        <title>Minimal conservation of predation-associated metabolite biosynthetic gene clusters underscores biosynthetic potential of Myxococcota including descriptions for ten novel species: Archangium lansinium sp. nov., Myxococcus landrumus sp. nov., Nannocystis bai.</title>
        <authorList>
            <person name="Ahearne A."/>
            <person name="Stevens C."/>
            <person name="Dowd S."/>
        </authorList>
    </citation>
    <scope>NUCLEOTIDE SEQUENCE [LARGE SCALE GENOMIC DNA]</scope>
    <source>
        <strain evidence="4 5">RJM3</strain>
    </source>
</reference>
<dbReference type="Proteomes" id="UP001221411">
    <property type="component" value="Unassembled WGS sequence"/>
</dbReference>
<dbReference type="CDD" id="cd05251">
    <property type="entry name" value="NmrA_like_SDR_a"/>
    <property type="match status" value="1"/>
</dbReference>
<dbReference type="SUPFAM" id="SSF51735">
    <property type="entry name" value="NAD(P)-binding Rossmann-fold domains"/>
    <property type="match status" value="1"/>
</dbReference>
<evidence type="ECO:0000259" key="3">
    <source>
        <dbReference type="Pfam" id="PF05368"/>
    </source>
</evidence>
<dbReference type="InterPro" id="IPR051164">
    <property type="entry name" value="NmrA-like_oxidored"/>
</dbReference>
<dbReference type="RefSeq" id="WP_271918230.1">
    <property type="nucleotide sequence ID" value="NZ_JAQNDO010000001.1"/>
</dbReference>
<dbReference type="PANTHER" id="PTHR42748">
    <property type="entry name" value="NITROGEN METABOLITE REPRESSION PROTEIN NMRA FAMILY MEMBER"/>
    <property type="match status" value="1"/>
</dbReference>
<dbReference type="Gene3D" id="3.40.50.720">
    <property type="entry name" value="NAD(P)-binding Rossmann-like Domain"/>
    <property type="match status" value="1"/>
</dbReference>
<comment type="similarity">
    <text evidence="1">Belongs to the NmrA-type oxidoreductase family.</text>
</comment>
<evidence type="ECO:0000313" key="4">
    <source>
        <dbReference type="EMBL" id="MDC0742861.1"/>
    </source>
</evidence>
<sequence>MTNATTSDSILAMGVKASDPILVTGATGRQGGAVARALLARGAPVHVLVRDVEAAGARALGELGATLVRGDFDDPASLRAACAGARGVFSVQMPNLKNLEGDDEQRQGKNLVEAARAAGVPQFVHTSVSGSGEYQRRQPGWGSPESNVHYWESKEYIEDLARAGGFRSFTLLKPAFFMENFVRPSFLFANWVEDRLLTMLAPDTVLSLVAMQDIGAAAAAAFTDPVAWKGVELELAGDRRSMREIAAVLSEVLRTPIEAPSLTAEEALAQGLWPAFVVSQQRMNVVDSPARPEHARAHGLATTDFRTWAKAHLGRREATKAAGANA</sequence>
<proteinExistence type="inferred from homology"/>
<name>A0ABT5EM36_9BACT</name>
<dbReference type="Pfam" id="PF05368">
    <property type="entry name" value="NmrA"/>
    <property type="match status" value="1"/>
</dbReference>
<gene>
    <name evidence="4" type="ORF">POL67_16040</name>
</gene>
<keyword evidence="2" id="KW-0521">NADP</keyword>
<feature type="domain" description="NmrA-like" evidence="3">
    <location>
        <begin position="20"/>
        <end position="274"/>
    </location>
</feature>
<protein>
    <submittedName>
        <fullName evidence="4">NmrA/HSCARG family protein</fullName>
    </submittedName>
</protein>
<organism evidence="4 5">
    <name type="scientific">Polyangium mundeleinium</name>
    <dbReference type="NCBI Taxonomy" id="2995306"/>
    <lineage>
        <taxon>Bacteria</taxon>
        <taxon>Pseudomonadati</taxon>
        <taxon>Myxococcota</taxon>
        <taxon>Polyangia</taxon>
        <taxon>Polyangiales</taxon>
        <taxon>Polyangiaceae</taxon>
        <taxon>Polyangium</taxon>
    </lineage>
</organism>
<dbReference type="PANTHER" id="PTHR42748:SF7">
    <property type="entry name" value="NMRA LIKE REDOX SENSOR 1-RELATED"/>
    <property type="match status" value="1"/>
</dbReference>
<dbReference type="InterPro" id="IPR036291">
    <property type="entry name" value="NAD(P)-bd_dom_sf"/>
</dbReference>
<comment type="caution">
    <text evidence="4">The sequence shown here is derived from an EMBL/GenBank/DDBJ whole genome shotgun (WGS) entry which is preliminary data.</text>
</comment>
<evidence type="ECO:0000256" key="2">
    <source>
        <dbReference type="ARBA" id="ARBA00022857"/>
    </source>
</evidence>
<dbReference type="Gene3D" id="3.90.25.10">
    <property type="entry name" value="UDP-galactose 4-epimerase, domain 1"/>
    <property type="match status" value="1"/>
</dbReference>
<evidence type="ECO:0000313" key="5">
    <source>
        <dbReference type="Proteomes" id="UP001221411"/>
    </source>
</evidence>